<organism evidence="5 6">
    <name type="scientific">Paratrimastix pyriformis</name>
    <dbReference type="NCBI Taxonomy" id="342808"/>
    <lineage>
        <taxon>Eukaryota</taxon>
        <taxon>Metamonada</taxon>
        <taxon>Preaxostyla</taxon>
        <taxon>Paratrimastigidae</taxon>
        <taxon>Paratrimastix</taxon>
    </lineage>
</organism>
<reference evidence="5" key="1">
    <citation type="journal article" date="2022" name="bioRxiv">
        <title>Genomics of Preaxostyla Flagellates Illuminates Evolutionary Transitions and the Path Towards Mitochondrial Loss.</title>
        <authorList>
            <person name="Novak L.V.F."/>
            <person name="Treitli S.C."/>
            <person name="Pyrih J."/>
            <person name="Halakuc P."/>
            <person name="Pipaliya S.V."/>
            <person name="Vacek V."/>
            <person name="Brzon O."/>
            <person name="Soukal P."/>
            <person name="Eme L."/>
            <person name="Dacks J.B."/>
            <person name="Karnkowska A."/>
            <person name="Elias M."/>
            <person name="Hampl V."/>
        </authorList>
    </citation>
    <scope>NUCLEOTIDE SEQUENCE</scope>
    <source>
        <strain evidence="5">RCP-MX</strain>
    </source>
</reference>
<feature type="transmembrane region" description="Helical" evidence="4">
    <location>
        <begin position="6"/>
        <end position="27"/>
    </location>
</feature>
<evidence type="ECO:0000313" key="5">
    <source>
        <dbReference type="EMBL" id="KAJ4460633.1"/>
    </source>
</evidence>
<dbReference type="InterPro" id="IPR020904">
    <property type="entry name" value="Sc_DH/Rdtase_CS"/>
</dbReference>
<sequence>MLPIEVLLHVARILCALTVVTSISLVTHQRMLDRKMKKFWPGKNVILTGCSSGIGREMALMLADLGANVVLVARRGGLLEKVAQECRDRIKARGHSTKVVPVQADQGVAEDCERIVQTCISTFGGVDVLALDAAAQMYAYYEDHPDPIKTAREIMEVNYFGALRLFHLSLGSLKARHGTLLQVSSLAGKAGTPYTTFYAASKAALSALYDALRFECEGKINFCVAYPGFIATAAALRHQGEDRIGEAMHPLVCARKCLETAAAGYDDRYLPLVGKLLLPLKHFLPSVFKAGVRSRMPSREQHKRVEALWLARHPETQ</sequence>
<evidence type="ECO:0000256" key="2">
    <source>
        <dbReference type="ARBA" id="ARBA00023002"/>
    </source>
</evidence>
<protein>
    <submittedName>
        <fullName evidence="5">Short chain dehydrogenase</fullName>
    </submittedName>
</protein>
<gene>
    <name evidence="5" type="ORF">PAPYR_3278</name>
</gene>
<keyword evidence="2" id="KW-0560">Oxidoreductase</keyword>
<comment type="function">
    <text evidence="3">Putative oxidoreductase.</text>
</comment>
<dbReference type="PANTHER" id="PTHR44196">
    <property type="entry name" value="DEHYDROGENASE/REDUCTASE SDR FAMILY MEMBER 7B"/>
    <property type="match status" value="1"/>
</dbReference>
<dbReference type="SUPFAM" id="SSF51735">
    <property type="entry name" value="NAD(P)-binding Rossmann-fold domains"/>
    <property type="match status" value="1"/>
</dbReference>
<dbReference type="PRINTS" id="PR00081">
    <property type="entry name" value="GDHRDH"/>
</dbReference>
<name>A0ABQ8UN79_9EUKA</name>
<evidence type="ECO:0000256" key="1">
    <source>
        <dbReference type="ARBA" id="ARBA00006484"/>
    </source>
</evidence>
<dbReference type="PANTHER" id="PTHR44196:SF1">
    <property type="entry name" value="DEHYDROGENASE_REDUCTASE SDR FAMILY MEMBER 7B"/>
    <property type="match status" value="1"/>
</dbReference>
<keyword evidence="4" id="KW-1133">Transmembrane helix</keyword>
<dbReference type="InterPro" id="IPR036291">
    <property type="entry name" value="NAD(P)-bd_dom_sf"/>
</dbReference>
<dbReference type="EMBL" id="JAPMOS010000012">
    <property type="protein sequence ID" value="KAJ4460633.1"/>
    <property type="molecule type" value="Genomic_DNA"/>
</dbReference>
<dbReference type="PROSITE" id="PS00061">
    <property type="entry name" value="ADH_SHORT"/>
    <property type="match status" value="1"/>
</dbReference>
<evidence type="ECO:0000256" key="4">
    <source>
        <dbReference type="SAM" id="Phobius"/>
    </source>
</evidence>
<dbReference type="Pfam" id="PF00106">
    <property type="entry name" value="adh_short"/>
    <property type="match status" value="1"/>
</dbReference>
<dbReference type="Proteomes" id="UP001141327">
    <property type="component" value="Unassembled WGS sequence"/>
</dbReference>
<dbReference type="InterPro" id="IPR002347">
    <property type="entry name" value="SDR_fam"/>
</dbReference>
<proteinExistence type="inferred from homology"/>
<accession>A0ABQ8UN79</accession>
<keyword evidence="4" id="KW-0472">Membrane</keyword>
<keyword evidence="4" id="KW-0812">Transmembrane</keyword>
<comment type="similarity">
    <text evidence="1">Belongs to the short-chain dehydrogenases/reductases (SDR) family.</text>
</comment>
<evidence type="ECO:0000313" key="6">
    <source>
        <dbReference type="Proteomes" id="UP001141327"/>
    </source>
</evidence>
<keyword evidence="6" id="KW-1185">Reference proteome</keyword>
<dbReference type="Gene3D" id="3.40.50.720">
    <property type="entry name" value="NAD(P)-binding Rossmann-like Domain"/>
    <property type="match status" value="1"/>
</dbReference>
<evidence type="ECO:0000256" key="3">
    <source>
        <dbReference type="ARBA" id="ARBA00037096"/>
    </source>
</evidence>
<comment type="caution">
    <text evidence="5">The sequence shown here is derived from an EMBL/GenBank/DDBJ whole genome shotgun (WGS) entry which is preliminary data.</text>
</comment>